<comment type="caution">
    <text evidence="2">The sequence shown here is derived from an EMBL/GenBank/DDBJ whole genome shotgun (WGS) entry which is preliminary data.</text>
</comment>
<evidence type="ECO:0008006" key="4">
    <source>
        <dbReference type="Google" id="ProtNLM"/>
    </source>
</evidence>
<evidence type="ECO:0000313" key="3">
    <source>
        <dbReference type="Proteomes" id="UP000484255"/>
    </source>
</evidence>
<gene>
    <name evidence="2" type="ORF">G3A44_01665</name>
</gene>
<sequence length="238" mass="24745">MMRHALAAAALLAAASAQAYEFKPADLLGTQANFKLFSQDVSAAMAYKSFAPAEGLGITGFDLNLSAHATQLQSVKVLEQAAGTSSVPTALPTVAVRAQKGLPFDIDIGASYETIPTAGVSAFGGEIKWAFLGGSMVMPAVAVRAYGSKVSGITDMGMTSTGVDLSISKGFAIFKPYAGVGVMRTKATDDSGKFASETYNQTRTFVGANINLVIMDVGLQADKIGDNTAYSVKLGFRF</sequence>
<feature type="chain" id="PRO_5028815466" description="Outer membrane protein beta-barrel domain-containing protein" evidence="1">
    <location>
        <begin position="20"/>
        <end position="238"/>
    </location>
</feature>
<keyword evidence="3" id="KW-1185">Reference proteome</keyword>
<proteinExistence type="predicted"/>
<name>A0A7C9PEJ1_9BURK</name>
<dbReference type="Proteomes" id="UP000484255">
    <property type="component" value="Unassembled WGS sequence"/>
</dbReference>
<keyword evidence="1" id="KW-0732">Signal</keyword>
<feature type="signal peptide" evidence="1">
    <location>
        <begin position="1"/>
        <end position="19"/>
    </location>
</feature>
<evidence type="ECO:0000313" key="2">
    <source>
        <dbReference type="EMBL" id="NDY89897.1"/>
    </source>
</evidence>
<reference evidence="2 3" key="1">
    <citation type="submission" date="2020-02" db="EMBL/GenBank/DDBJ databases">
        <title>Ideonella bacterium strain TBM-1.</title>
        <authorList>
            <person name="Chen W.-M."/>
        </authorList>
    </citation>
    <scope>NUCLEOTIDE SEQUENCE [LARGE SCALE GENOMIC DNA]</scope>
    <source>
        <strain evidence="2 3">TBM-1</strain>
    </source>
</reference>
<accession>A0A7C9PEJ1</accession>
<dbReference type="EMBL" id="JAAGOH010000001">
    <property type="protein sequence ID" value="NDY89897.1"/>
    <property type="molecule type" value="Genomic_DNA"/>
</dbReference>
<evidence type="ECO:0000256" key="1">
    <source>
        <dbReference type="SAM" id="SignalP"/>
    </source>
</evidence>
<dbReference type="RefSeq" id="WP_163455741.1">
    <property type="nucleotide sequence ID" value="NZ_JAAGOH010000001.1"/>
</dbReference>
<protein>
    <recommendedName>
        <fullName evidence="4">Outer membrane protein beta-barrel domain-containing protein</fullName>
    </recommendedName>
</protein>
<dbReference type="AlphaFoldDB" id="A0A7C9PEJ1"/>
<organism evidence="2 3">
    <name type="scientific">Ideonella livida</name>
    <dbReference type="NCBI Taxonomy" id="2707176"/>
    <lineage>
        <taxon>Bacteria</taxon>
        <taxon>Pseudomonadati</taxon>
        <taxon>Pseudomonadota</taxon>
        <taxon>Betaproteobacteria</taxon>
        <taxon>Burkholderiales</taxon>
        <taxon>Sphaerotilaceae</taxon>
        <taxon>Ideonella</taxon>
    </lineage>
</organism>